<dbReference type="AlphaFoldDB" id="A0A0W0Y4C2"/>
<name>A0A0W0Y4C2_9GAMM</name>
<keyword evidence="1" id="KW-0732">Signal</keyword>
<evidence type="ECO:0000313" key="3">
    <source>
        <dbReference type="Proteomes" id="UP000054618"/>
    </source>
</evidence>
<feature type="chain" id="PRO_5006917216" description="Transporter" evidence="1">
    <location>
        <begin position="30"/>
        <end position="274"/>
    </location>
</feature>
<dbReference type="EMBL" id="LNYS01000006">
    <property type="protein sequence ID" value="KTD51785.1"/>
    <property type="molecule type" value="Genomic_DNA"/>
</dbReference>
<keyword evidence="3" id="KW-1185">Reference proteome</keyword>
<organism evidence="2 3">
    <name type="scientific">Legionella quinlivanii</name>
    <dbReference type="NCBI Taxonomy" id="45073"/>
    <lineage>
        <taxon>Bacteria</taxon>
        <taxon>Pseudomonadati</taxon>
        <taxon>Pseudomonadota</taxon>
        <taxon>Gammaproteobacteria</taxon>
        <taxon>Legionellales</taxon>
        <taxon>Legionellaceae</taxon>
        <taxon>Legionella</taxon>
    </lineage>
</organism>
<comment type="caution">
    <text evidence="2">The sequence shown here is derived from an EMBL/GenBank/DDBJ whole genome shotgun (WGS) entry which is preliminary data.</text>
</comment>
<evidence type="ECO:0000256" key="1">
    <source>
        <dbReference type="SAM" id="SignalP"/>
    </source>
</evidence>
<dbReference type="PATRIC" id="fig|45073.5.peg.663"/>
<dbReference type="Proteomes" id="UP000054618">
    <property type="component" value="Unassembled WGS sequence"/>
</dbReference>
<accession>A0A0W0Y4C2</accession>
<dbReference type="InterPro" id="IPR025737">
    <property type="entry name" value="FApF"/>
</dbReference>
<dbReference type="Pfam" id="PF13557">
    <property type="entry name" value="Phenol_MetA_deg"/>
    <property type="match status" value="1"/>
</dbReference>
<protein>
    <recommendedName>
        <fullName evidence="4">Transporter</fullName>
    </recommendedName>
</protein>
<proteinExistence type="predicted"/>
<reference evidence="2 3" key="1">
    <citation type="submission" date="2015-11" db="EMBL/GenBank/DDBJ databases">
        <title>Genomic analysis of 38 Legionella species identifies large and diverse effector repertoires.</title>
        <authorList>
            <person name="Burstein D."/>
            <person name="Amaro F."/>
            <person name="Zusman T."/>
            <person name="Lifshitz Z."/>
            <person name="Cohen O."/>
            <person name="Gilbert J.A."/>
            <person name="Pupko T."/>
            <person name="Shuman H.A."/>
            <person name="Segal G."/>
        </authorList>
    </citation>
    <scope>NUCLEOTIDE SEQUENCE [LARGE SCALE GENOMIC DNA]</scope>
    <source>
        <strain evidence="2 3">CDC#1442-AUS-E</strain>
    </source>
</reference>
<evidence type="ECO:0000313" key="2">
    <source>
        <dbReference type="EMBL" id="KTD51785.1"/>
    </source>
</evidence>
<dbReference type="RefSeq" id="WP_058506737.1">
    <property type="nucleotide sequence ID" value="NZ_CAAAIK010000027.1"/>
</dbReference>
<gene>
    <name evidence="2" type="ORF">Lqui_0629</name>
</gene>
<evidence type="ECO:0008006" key="4">
    <source>
        <dbReference type="Google" id="ProtNLM"/>
    </source>
</evidence>
<feature type="signal peptide" evidence="1">
    <location>
        <begin position="1"/>
        <end position="29"/>
    </location>
</feature>
<dbReference type="STRING" id="45073.Lqui_0629"/>
<dbReference type="OrthoDB" id="5645193at2"/>
<sequence length="274" mass="29779">MAYGPLQPGKIWLTRSILAFLIASNSALADEPVSSCSGPTAFLNLIDRPNYADSSCTVPWKSVIIESGYQYQRLTDSDGTLQTYPNMETRFGLPGNNELYVLWPTYNQQSFSPRYGNSETMAGLKHMLVNNNKWVIAVEAELFFPDGSAAYGSKSAGGGANAILTYTINPKWSVTTMLGVSSLTESCFNGGERYNNFIPDFVLSYSLSDRLSAYGEVYGETKTGPGEHSGFNADAGILFLITPSIIIDINAGQRISGYPGSFENYFGAGISFMI</sequence>